<accession>A0A1I8C0X5</accession>
<keyword evidence="4" id="KW-0551">Lipid droplet</keyword>
<name>A0A1I8C0X5_MELHA</name>
<evidence type="ECO:0000256" key="4">
    <source>
        <dbReference type="ARBA" id="ARBA00022677"/>
    </source>
</evidence>
<evidence type="ECO:0000313" key="9">
    <source>
        <dbReference type="Proteomes" id="UP000095281"/>
    </source>
</evidence>
<dbReference type="GO" id="GO:0004771">
    <property type="term" value="F:sterol ester esterase activity"/>
    <property type="evidence" value="ECO:0007669"/>
    <property type="project" value="UniProtKB-EC"/>
</dbReference>
<keyword evidence="9" id="KW-1185">Reference proteome</keyword>
<dbReference type="WBParaSite" id="MhA1_Contig942.frz3.gene7">
    <property type="protein sequence ID" value="MhA1_Contig942.frz3.gene7"/>
    <property type="gene ID" value="MhA1_Contig942.frz3.gene7"/>
</dbReference>
<evidence type="ECO:0000256" key="7">
    <source>
        <dbReference type="ARBA" id="ARBA00039150"/>
    </source>
</evidence>
<dbReference type="Gene3D" id="3.40.50.1820">
    <property type="entry name" value="alpha/beta hydrolase"/>
    <property type="match status" value="1"/>
</dbReference>
<evidence type="ECO:0000256" key="1">
    <source>
        <dbReference type="ARBA" id="ARBA00004502"/>
    </source>
</evidence>
<evidence type="ECO:0000256" key="5">
    <source>
        <dbReference type="ARBA" id="ARBA00022801"/>
    </source>
</evidence>
<organism evidence="9 10">
    <name type="scientific">Meloidogyne hapla</name>
    <name type="common">Root-knot nematode worm</name>
    <dbReference type="NCBI Taxonomy" id="6305"/>
    <lineage>
        <taxon>Eukaryota</taxon>
        <taxon>Metazoa</taxon>
        <taxon>Ecdysozoa</taxon>
        <taxon>Nematoda</taxon>
        <taxon>Chromadorea</taxon>
        <taxon>Rhabditida</taxon>
        <taxon>Tylenchina</taxon>
        <taxon>Tylenchomorpha</taxon>
        <taxon>Tylenchoidea</taxon>
        <taxon>Meloidogynidae</taxon>
        <taxon>Meloidogyninae</taxon>
        <taxon>Meloidogyne</taxon>
    </lineage>
</organism>
<dbReference type="PANTHER" id="PTHR13390:SF0">
    <property type="entry name" value="LIPID DROPLET-ASSOCIATED HYDROLASE"/>
    <property type="match status" value="1"/>
</dbReference>
<dbReference type="Pfam" id="PF10230">
    <property type="entry name" value="LIDHydrolase"/>
    <property type="match status" value="1"/>
</dbReference>
<proteinExistence type="inferred from homology"/>
<evidence type="ECO:0000313" key="10">
    <source>
        <dbReference type="WBParaSite" id="MhA1_Contig942.frz3.gene7"/>
    </source>
</evidence>
<dbReference type="InterPro" id="IPR019363">
    <property type="entry name" value="LDAH"/>
</dbReference>
<dbReference type="AlphaFoldDB" id="A0A1I8C0X5"/>
<comment type="catalytic activity">
    <reaction evidence="8">
        <text>a cholesterol ester + H2O = cholesterol + a fatty acid + H(+)</text>
        <dbReference type="Rhea" id="RHEA:36403"/>
        <dbReference type="ChEBI" id="CHEBI:15377"/>
        <dbReference type="ChEBI" id="CHEBI:15378"/>
        <dbReference type="ChEBI" id="CHEBI:16113"/>
        <dbReference type="ChEBI" id="CHEBI:17002"/>
        <dbReference type="ChEBI" id="CHEBI:28868"/>
        <dbReference type="EC" id="3.1.1.13"/>
    </reaction>
    <physiologicalReaction direction="left-to-right" evidence="8">
        <dbReference type="Rhea" id="RHEA:36404"/>
    </physiologicalReaction>
</comment>
<dbReference type="SUPFAM" id="SSF53474">
    <property type="entry name" value="alpha/beta-Hydrolases"/>
    <property type="match status" value="1"/>
</dbReference>
<evidence type="ECO:0000256" key="8">
    <source>
        <dbReference type="ARBA" id="ARBA00049527"/>
    </source>
</evidence>
<dbReference type="PANTHER" id="PTHR13390">
    <property type="entry name" value="LIPASE"/>
    <property type="match status" value="1"/>
</dbReference>
<evidence type="ECO:0000256" key="6">
    <source>
        <dbReference type="ARBA" id="ARBA00031924"/>
    </source>
</evidence>
<evidence type="ECO:0000256" key="2">
    <source>
        <dbReference type="ARBA" id="ARBA00008300"/>
    </source>
</evidence>
<comment type="similarity">
    <text evidence="2">Belongs to the AB hydrolase superfamily. LDAH family.</text>
</comment>
<comment type="subcellular location">
    <subcellularLocation>
        <location evidence="1">Lipid droplet</location>
    </subcellularLocation>
</comment>
<sequence length="340" mass="39506">MRLLPLIEKFTQWVTLESGVKIRFTRMEFNWDGFDDEGNFDANEDQTIFLCIPGNPGNDQFYQVFGGFLLRAFALGSGYKHIKFFSIAHANHVPLPPGISENDEQRNKRFNLDEQINIKMEFMDEYLHKIVGPKKSRIFLIGHSIGAYIALKLLPKLLNDGWNCVTCYCLFPTVEDMALTPNGIRMGPIVKFINRFDSIFKWIFALINCVIPQRFKKWVVRKHLGELMADSTVEAGAELINPLVFRNIVHMTVHELEEVRNFDESLLAEPQKHYVMFFYGREDGWVPVEFASRMMGRVPRGTFQVLIDPRSEYDHAFVLKNSRQMAERLNRLILTKLGIY</sequence>
<protein>
    <recommendedName>
        <fullName evidence="3">Lipid droplet-associated hydrolase</fullName>
        <ecNumber evidence="7">3.1.1.13</ecNumber>
    </recommendedName>
    <alternativeName>
        <fullName evidence="6">Lipid droplet-associated serine hydrolase</fullName>
    </alternativeName>
</protein>
<dbReference type="GO" id="GO:0019915">
    <property type="term" value="P:lipid storage"/>
    <property type="evidence" value="ECO:0007669"/>
    <property type="project" value="InterPro"/>
</dbReference>
<evidence type="ECO:0000256" key="3">
    <source>
        <dbReference type="ARBA" id="ARBA00019242"/>
    </source>
</evidence>
<dbReference type="OMA" id="NEGFYAH"/>
<dbReference type="InterPro" id="IPR029058">
    <property type="entry name" value="AB_hydrolase_fold"/>
</dbReference>
<keyword evidence="5" id="KW-0378">Hydrolase</keyword>
<dbReference type="GO" id="GO:0005811">
    <property type="term" value="C:lipid droplet"/>
    <property type="evidence" value="ECO:0007669"/>
    <property type="project" value="UniProtKB-SubCell"/>
</dbReference>
<reference evidence="10" key="1">
    <citation type="submission" date="2016-11" db="UniProtKB">
        <authorList>
            <consortium name="WormBaseParasite"/>
        </authorList>
    </citation>
    <scope>IDENTIFICATION</scope>
</reference>
<dbReference type="EC" id="3.1.1.13" evidence="7"/>
<dbReference type="Proteomes" id="UP000095281">
    <property type="component" value="Unplaced"/>
</dbReference>